<protein>
    <submittedName>
        <fullName evidence="3">Uncharacterized protein</fullName>
    </submittedName>
</protein>
<dbReference type="SUPFAM" id="SSF48452">
    <property type="entry name" value="TPR-like"/>
    <property type="match status" value="1"/>
</dbReference>
<dbReference type="Proteomes" id="UP000324800">
    <property type="component" value="Unassembled WGS sequence"/>
</dbReference>
<evidence type="ECO:0000313" key="3">
    <source>
        <dbReference type="EMBL" id="KAA6398931.1"/>
    </source>
</evidence>
<feature type="region of interest" description="Disordered" evidence="2">
    <location>
        <begin position="268"/>
        <end position="315"/>
    </location>
</feature>
<feature type="coiled-coil region" evidence="1">
    <location>
        <begin position="356"/>
        <end position="383"/>
    </location>
</feature>
<proteinExistence type="predicted"/>
<accession>A0A5J4WVG6</accession>
<keyword evidence="1" id="KW-0175">Coiled coil</keyword>
<feature type="compositionally biased region" description="Basic and acidic residues" evidence="2">
    <location>
        <begin position="32"/>
        <end position="52"/>
    </location>
</feature>
<dbReference type="AlphaFoldDB" id="A0A5J4WVG6"/>
<feature type="region of interest" description="Disordered" evidence="2">
    <location>
        <begin position="217"/>
        <end position="251"/>
    </location>
</feature>
<reference evidence="3 4" key="1">
    <citation type="submission" date="2019-03" db="EMBL/GenBank/DDBJ databases">
        <title>Single cell metagenomics reveals metabolic interactions within the superorganism composed of flagellate Streblomastix strix and complex community of Bacteroidetes bacteria on its surface.</title>
        <authorList>
            <person name="Treitli S.C."/>
            <person name="Kolisko M."/>
            <person name="Husnik F."/>
            <person name="Keeling P."/>
            <person name="Hampl V."/>
        </authorList>
    </citation>
    <scope>NUCLEOTIDE SEQUENCE [LARGE SCALE GENOMIC DNA]</scope>
    <source>
        <strain evidence="3">ST1C</strain>
    </source>
</reference>
<feature type="compositionally biased region" description="Basic and acidic residues" evidence="2">
    <location>
        <begin position="218"/>
        <end position="251"/>
    </location>
</feature>
<feature type="region of interest" description="Disordered" evidence="2">
    <location>
        <begin position="32"/>
        <end position="78"/>
    </location>
</feature>
<sequence>MSVQSDTGRWFMQYTSAMLLWNAGIQMIEEKQNKHDTPHDQPKQSKSQDKSNKVNNNQNSEIINSDSESEEEENNSTDREILHCLSRAIQLDISAIYVNTTNSQPLFRFVSELEDNGIDGSDPDSITAANLSILSSYLYLIGQQREEALEELTEALDKVKVLQSSEISNEDDRISIPSLHYLRAGIYSSLGKYNEAQIDFETSVALALAENDNIVENGGEKEKVQEDKQIKEKEQEQQIKDKDQEDQLTKDKVQEQIKEKVQEQIKEQEQQIKDKDQEDQLTKEKEQDQQIKEQGKEQKDQQIKEKEQEDEKVGKQMIKSNKEWEDTNTFRYHHTLAQFIWDKRLNALSDKEETKDIEKEAEIDKIKEQKSQLENDKITEQHRNKYFTHLPNMLRIYSLINLFIINMPFDHPQMCQAHYTLGALIAHFAIMKQTTQDFETLLHKLKGMGGDDSSLQQPSLIRIDQTVFNPPLPTLTLLLEQNNPVSLLGLSKLIVRRGNLSRRKLGEMEKQDAEYKIPFDAIQRTMGDCASSIKRAEALLRP</sequence>
<evidence type="ECO:0000256" key="2">
    <source>
        <dbReference type="SAM" id="MobiDB-lite"/>
    </source>
</evidence>
<dbReference type="InterPro" id="IPR011990">
    <property type="entry name" value="TPR-like_helical_dom_sf"/>
</dbReference>
<evidence type="ECO:0000313" key="4">
    <source>
        <dbReference type="Proteomes" id="UP000324800"/>
    </source>
</evidence>
<feature type="compositionally biased region" description="Low complexity" evidence="2">
    <location>
        <begin position="53"/>
        <end position="66"/>
    </location>
</feature>
<gene>
    <name evidence="3" type="ORF">EZS28_005540</name>
</gene>
<dbReference type="EMBL" id="SNRW01000851">
    <property type="protein sequence ID" value="KAA6398931.1"/>
    <property type="molecule type" value="Genomic_DNA"/>
</dbReference>
<comment type="caution">
    <text evidence="3">The sequence shown here is derived from an EMBL/GenBank/DDBJ whole genome shotgun (WGS) entry which is preliminary data.</text>
</comment>
<evidence type="ECO:0000256" key="1">
    <source>
        <dbReference type="SAM" id="Coils"/>
    </source>
</evidence>
<dbReference type="Gene3D" id="1.25.40.10">
    <property type="entry name" value="Tetratricopeptide repeat domain"/>
    <property type="match status" value="1"/>
</dbReference>
<name>A0A5J4WVG6_9EUKA</name>
<organism evidence="3 4">
    <name type="scientific">Streblomastix strix</name>
    <dbReference type="NCBI Taxonomy" id="222440"/>
    <lineage>
        <taxon>Eukaryota</taxon>
        <taxon>Metamonada</taxon>
        <taxon>Preaxostyla</taxon>
        <taxon>Oxymonadida</taxon>
        <taxon>Streblomastigidae</taxon>
        <taxon>Streblomastix</taxon>
    </lineage>
</organism>